<evidence type="ECO:0000259" key="3">
    <source>
        <dbReference type="Pfam" id="PF08588"/>
    </source>
</evidence>
<feature type="compositionally biased region" description="Basic and acidic residues" evidence="1">
    <location>
        <begin position="53"/>
        <end position="68"/>
    </location>
</feature>
<accession>A0ABD3MP67</accession>
<protein>
    <recommendedName>
        <fullName evidence="6">DUF547 domain-containing protein</fullName>
    </recommendedName>
</protein>
<feature type="compositionally biased region" description="Polar residues" evidence="1">
    <location>
        <begin position="954"/>
        <end position="971"/>
    </location>
</feature>
<feature type="region of interest" description="Disordered" evidence="1">
    <location>
        <begin position="1"/>
        <end position="87"/>
    </location>
</feature>
<dbReference type="EMBL" id="JALLPJ020001415">
    <property type="protein sequence ID" value="KAL3764636.1"/>
    <property type="molecule type" value="Genomic_DNA"/>
</dbReference>
<evidence type="ECO:0000259" key="2">
    <source>
        <dbReference type="Pfam" id="PF04784"/>
    </source>
</evidence>
<dbReference type="PANTHER" id="PTHR46361">
    <property type="entry name" value="ELECTRON CARRIER/ PROTEIN DISULFIDE OXIDOREDUCTASE"/>
    <property type="match status" value="1"/>
</dbReference>
<feature type="compositionally biased region" description="Polar residues" evidence="1">
    <location>
        <begin position="1"/>
        <end position="31"/>
    </location>
</feature>
<feature type="region of interest" description="Disordered" evidence="1">
    <location>
        <begin position="950"/>
        <end position="985"/>
    </location>
</feature>
<dbReference type="Pfam" id="PF08588">
    <property type="entry name" value="Duc1"/>
    <property type="match status" value="1"/>
</dbReference>
<evidence type="ECO:0008006" key="6">
    <source>
        <dbReference type="Google" id="ProtNLM"/>
    </source>
</evidence>
<dbReference type="InterPro" id="IPR006869">
    <property type="entry name" value="DUF547"/>
</dbReference>
<organism evidence="4 5">
    <name type="scientific">Cyclotella atomus</name>
    <dbReference type="NCBI Taxonomy" id="382360"/>
    <lineage>
        <taxon>Eukaryota</taxon>
        <taxon>Sar</taxon>
        <taxon>Stramenopiles</taxon>
        <taxon>Ochrophyta</taxon>
        <taxon>Bacillariophyta</taxon>
        <taxon>Coscinodiscophyceae</taxon>
        <taxon>Thalassiosirophycidae</taxon>
        <taxon>Stephanodiscales</taxon>
        <taxon>Stephanodiscaceae</taxon>
        <taxon>Cyclotella</taxon>
    </lineage>
</organism>
<dbReference type="InterPro" id="IPR013897">
    <property type="entry name" value="Duc1"/>
</dbReference>
<feature type="compositionally biased region" description="Acidic residues" evidence="1">
    <location>
        <begin position="976"/>
        <end position="985"/>
    </location>
</feature>
<evidence type="ECO:0000313" key="5">
    <source>
        <dbReference type="Proteomes" id="UP001530400"/>
    </source>
</evidence>
<feature type="region of interest" description="Disordered" evidence="1">
    <location>
        <begin position="1129"/>
        <end position="1159"/>
    </location>
</feature>
<feature type="region of interest" description="Disordered" evidence="1">
    <location>
        <begin position="266"/>
        <end position="285"/>
    </location>
</feature>
<keyword evidence="5" id="KW-1185">Reference proteome</keyword>
<reference evidence="4 5" key="1">
    <citation type="submission" date="2024-10" db="EMBL/GenBank/DDBJ databases">
        <title>Updated reference genomes for cyclostephanoid diatoms.</title>
        <authorList>
            <person name="Roberts W.R."/>
            <person name="Alverson A.J."/>
        </authorList>
    </citation>
    <scope>NUCLEOTIDE SEQUENCE [LARGE SCALE GENOMIC DNA]</scope>
    <source>
        <strain evidence="4 5">AJA010-31</strain>
    </source>
</reference>
<comment type="caution">
    <text evidence="4">The sequence shown here is derived from an EMBL/GenBank/DDBJ whole genome shotgun (WGS) entry which is preliminary data.</text>
</comment>
<gene>
    <name evidence="4" type="ORF">ACHAWO_010440</name>
</gene>
<feature type="domain" description="Domain of unknown function at the cortex 1" evidence="3">
    <location>
        <begin position="309"/>
        <end position="521"/>
    </location>
</feature>
<proteinExistence type="predicted"/>
<feature type="domain" description="DUF547" evidence="2">
    <location>
        <begin position="1471"/>
        <end position="1626"/>
    </location>
</feature>
<evidence type="ECO:0000313" key="4">
    <source>
        <dbReference type="EMBL" id="KAL3764636.1"/>
    </source>
</evidence>
<dbReference type="PANTHER" id="PTHR46361:SF3">
    <property type="entry name" value="ELECTRON CARRIER_ PROTEIN DISULFIDE OXIDOREDUCTASE"/>
    <property type="match status" value="1"/>
</dbReference>
<evidence type="ECO:0000256" key="1">
    <source>
        <dbReference type="SAM" id="MobiDB-lite"/>
    </source>
</evidence>
<name>A0ABD3MP67_9STRA</name>
<dbReference type="Proteomes" id="UP001530400">
    <property type="component" value="Unassembled WGS sequence"/>
</dbReference>
<dbReference type="Pfam" id="PF04784">
    <property type="entry name" value="DUF547"/>
    <property type="match status" value="1"/>
</dbReference>
<sequence length="1719" mass="192054">MPSNNQSNHQENEHTNPANLPQPRRSSTSNLYGMILRKTKNKTFRSNVTTNTRDAEQVNDDDKQDSSHSHHHHHCNTSPDENRRTPKIGNTMRFIQPSNSFYFSPLQTNSWDNVNNRCASVSGAEAEMMLYDNYGNVEQVVAGVESSIRKIVICCIFFIAGTTFPEYYPHVRKLLELSLVAWGTCLGIIGLVWFQKIQCGKMYRGQEERVGVMEDDDALGVPELTAPPEIHRSVIVSSAEGATEVADAENGITDSSEEFALTRKPLDGGVSSAARGEKRISPSKTSKVQAFMPPHLKQLEDLYIMMAGTQERLSPNGASVKIETDLFEGEMLLMFRTSDVDDPPPVDGVEDPICAYFRGKQRRFEWQWQIRLKKVPDGDVYVGCELDEPPAMGMIQRALVNTALKFVKKTNHGFGYYFSDSSDSPSYLSFPVGTSMDRFVATKPGEEVPQLGREIVEDPDAMKKRKRGGLIEWNTEDTYTMALWSAYFDWIEWQILNFPGIRPFSATSVAGVQPIKVNLYTIAANEQDVASGKPQRDVLFELEVSNITKAAMGKEAKVWRSKQASLDNASAARVLDFSEPELVENADDENSDNDDMDAEMQILDVPIEPLRGIAPSNYVTSGTCLSLREGASSFLASGGGYALLQSSSTSVIVLEKLFRSKKAFSYIQKSGMVSDPQMVIRNGDVVRVKLVNISSNTTKYLRIYRGWWLRWTSNRPTKTTTFHISTNDPESSALLLGAPFSLRSRKWSSYNVGVCHESSAKYGGRMLAMFKAGKSTAEEEPAIECDDEDDPIEEDDDKDFVAEKPVSTTVPLLLRAEVAKTHEAESPSPSKRGANTQIRLESEQETIQASLDSAPSDLTSLSRCELDCPVWLEVMNRATRSIQLVYAIRVKETANISEYEEGSNNVSLKLRTGRDITPILNLGARCLIDTSTSDESFAWQISNLQVDNDGKESGLTTEYTNSEGFQRTNSFSSSSDESDDEVMDDEQTDYLISGPNDDELSSFTNGLYATVFPEEEDIAEKTTDGELVRQASSVSEDDTDTKLHKTDSKTGDYCNTQSLDPLAADQNATTPKSFVHTDLDGDGKKKTKTKVLNRVAKTVKSSTVITGKQVIKQGKKVRKATVNTGLAAGRVMTNPNKPPKRHEPVGRFSSKKAKNDSMKHVGRAIKNMEGRYHSETHSGQLSAPDHSREKISQILRQLSANKSPSVMDALSSLVKVSSEQDLSFLRGCSAELGVVPLKAIDTETDFDIICARGIWEGRWREECCVIYSKDNHLAFYAPLARKPSLVVTFEEILSVRKCDPKPNSSPLAGLPLISIDTTWRCHYIAFLTEVERENFVKKLNESMYHAGADDLSKHTNKIAQEWESYKMSLEASLTGSGGKWASVMIGKKSKQKRQRMIFNSRRMNFDLEPVVDSRKFAVDAENKMKDIASYVEDLLHKALSFTPESLDSADSSFLDQVSRLKSIPLHEIEYESKQAVCIFVNLYHCLLQHALLFAVDGLPDKRSVTRFKRCSCYEVGGDIFSLAELECEELFVYSTCLRVTISTSLNPVLFPGCVIRGKLSRPVHLKTPLVDVAKKSRPYLHYALDAADNRVNFYLNTGLLDHPSQVPVLKHETMDKQIQSVTSSFLMKQVTINVKKRVVTIPKVCDVYRNDFGMGDCLVCLSQTLMYLDETNQLLIASLLENGGQITVRFKQPSERFHTHLKERPYESNHFPLQHEASM</sequence>